<dbReference type="Proteomes" id="UP000053660">
    <property type="component" value="Unassembled WGS sequence"/>
</dbReference>
<keyword evidence="1" id="KW-1133">Transmembrane helix</keyword>
<feature type="transmembrane region" description="Helical" evidence="1">
    <location>
        <begin position="67"/>
        <end position="92"/>
    </location>
</feature>
<reference evidence="2 3" key="1">
    <citation type="submission" date="2014-03" db="EMBL/GenBank/DDBJ databases">
        <title>Draft genome of the hookworm Oesophagostomum dentatum.</title>
        <authorList>
            <person name="Mitreva M."/>
        </authorList>
    </citation>
    <scope>NUCLEOTIDE SEQUENCE [LARGE SCALE GENOMIC DNA]</scope>
    <source>
        <strain evidence="2 3">OD-Hann</strain>
    </source>
</reference>
<protein>
    <submittedName>
        <fullName evidence="2">Uncharacterized protein</fullName>
    </submittedName>
</protein>
<keyword evidence="3" id="KW-1185">Reference proteome</keyword>
<evidence type="ECO:0000313" key="2">
    <source>
        <dbReference type="EMBL" id="KHJ79298.1"/>
    </source>
</evidence>
<dbReference type="OrthoDB" id="5820127at2759"/>
<evidence type="ECO:0000313" key="3">
    <source>
        <dbReference type="Proteomes" id="UP000053660"/>
    </source>
</evidence>
<gene>
    <name evidence="2" type="ORF">OESDEN_21059</name>
</gene>
<accession>A0A0B1S1R8</accession>
<feature type="non-terminal residue" evidence="2">
    <location>
        <position position="97"/>
    </location>
</feature>
<dbReference type="EMBL" id="KN605757">
    <property type="protein sequence ID" value="KHJ79298.1"/>
    <property type="molecule type" value="Genomic_DNA"/>
</dbReference>
<evidence type="ECO:0000256" key="1">
    <source>
        <dbReference type="SAM" id="Phobius"/>
    </source>
</evidence>
<name>A0A0B1S1R8_OESDE</name>
<feature type="transmembrane region" description="Helical" evidence="1">
    <location>
        <begin position="24"/>
        <end position="47"/>
    </location>
</feature>
<keyword evidence="1" id="KW-0812">Transmembrane</keyword>
<proteinExistence type="predicted"/>
<sequence>MPGVCNSNSEKNICRYRFLQTIPLIYVTCHFILPVTYTLYILVWAFLTKNETLVQCSVPQSFGNTAFGLLNQMGTIVNVIIVVVYAISFCVLKRSKA</sequence>
<dbReference type="InterPro" id="IPR019424">
    <property type="entry name" value="7TM_GPCR_Srsx"/>
</dbReference>
<keyword evidence="1" id="KW-0472">Membrane</keyword>
<dbReference type="Pfam" id="PF10320">
    <property type="entry name" value="7TM_GPCR_Srsx"/>
    <property type="match status" value="1"/>
</dbReference>
<dbReference type="AlphaFoldDB" id="A0A0B1S1R8"/>
<organism evidence="2 3">
    <name type="scientific">Oesophagostomum dentatum</name>
    <name type="common">Nodular worm</name>
    <dbReference type="NCBI Taxonomy" id="61180"/>
    <lineage>
        <taxon>Eukaryota</taxon>
        <taxon>Metazoa</taxon>
        <taxon>Ecdysozoa</taxon>
        <taxon>Nematoda</taxon>
        <taxon>Chromadorea</taxon>
        <taxon>Rhabditida</taxon>
        <taxon>Rhabditina</taxon>
        <taxon>Rhabditomorpha</taxon>
        <taxon>Strongyloidea</taxon>
        <taxon>Strongylidae</taxon>
        <taxon>Oesophagostomum</taxon>
    </lineage>
</organism>